<comment type="caution">
    <text evidence="2">The sequence shown here is derived from an EMBL/GenBank/DDBJ whole genome shotgun (WGS) entry which is preliminary data.</text>
</comment>
<dbReference type="RefSeq" id="WP_376920270.1">
    <property type="nucleotide sequence ID" value="NZ_JBHRSW010000017.1"/>
</dbReference>
<keyword evidence="1" id="KW-0812">Transmembrane</keyword>
<organism evidence="2 3">
    <name type="scientific">Agaribacter flavus</name>
    <dbReference type="NCBI Taxonomy" id="1902781"/>
    <lineage>
        <taxon>Bacteria</taxon>
        <taxon>Pseudomonadati</taxon>
        <taxon>Pseudomonadota</taxon>
        <taxon>Gammaproteobacteria</taxon>
        <taxon>Alteromonadales</taxon>
        <taxon>Alteromonadaceae</taxon>
        <taxon>Agaribacter</taxon>
    </lineage>
</organism>
<protein>
    <submittedName>
        <fullName evidence="2">Type IV pilus modification protein PilV</fullName>
    </submittedName>
</protein>
<dbReference type="NCBIfam" id="TIGR02523">
    <property type="entry name" value="type_IV_pilV"/>
    <property type="match status" value="1"/>
</dbReference>
<sequence>MRSLSHNYVVKINSKQTGISMLEVLITLFILSVGLLGVASMQFIGAFSNKEAMSRTQAVMVSQQMTERLRASIQPSQITDGFVVDNAYFDANNYNFNNLSCSANLDDFACYCEVIPPSIPDCLSGDCTAQEFAVFDAYKMSCATEAANPAAELAVTCNDSNPADADSCTAGSLHKIMVKWPAPSWQNLDRVANQNCNAPGANDYDCVVIEVAL</sequence>
<dbReference type="InterPro" id="IPR013362">
    <property type="entry name" value="Pilus_4_PilV"/>
</dbReference>
<dbReference type="InterPro" id="IPR012902">
    <property type="entry name" value="N_methyl_site"/>
</dbReference>
<keyword evidence="1" id="KW-1133">Transmembrane helix</keyword>
<dbReference type="EMBL" id="JBHRSW010000017">
    <property type="protein sequence ID" value="MFC3122136.1"/>
    <property type="molecule type" value="Genomic_DNA"/>
</dbReference>
<dbReference type="Pfam" id="PF07963">
    <property type="entry name" value="N_methyl"/>
    <property type="match status" value="1"/>
</dbReference>
<accession>A0ABV7FSB4</accession>
<reference evidence="3" key="1">
    <citation type="journal article" date="2019" name="Int. J. Syst. Evol. Microbiol.">
        <title>The Global Catalogue of Microorganisms (GCM) 10K type strain sequencing project: providing services to taxonomists for standard genome sequencing and annotation.</title>
        <authorList>
            <consortium name="The Broad Institute Genomics Platform"/>
            <consortium name="The Broad Institute Genome Sequencing Center for Infectious Disease"/>
            <person name="Wu L."/>
            <person name="Ma J."/>
        </authorList>
    </citation>
    <scope>NUCLEOTIDE SEQUENCE [LARGE SCALE GENOMIC DNA]</scope>
    <source>
        <strain evidence="3">KCTC 52473</strain>
    </source>
</reference>
<keyword evidence="1" id="KW-0472">Membrane</keyword>
<name>A0ABV7FSB4_9ALTE</name>
<feature type="transmembrane region" description="Helical" evidence="1">
    <location>
        <begin position="21"/>
        <end position="44"/>
    </location>
</feature>
<keyword evidence="3" id="KW-1185">Reference proteome</keyword>
<evidence type="ECO:0000313" key="3">
    <source>
        <dbReference type="Proteomes" id="UP001595478"/>
    </source>
</evidence>
<dbReference type="Proteomes" id="UP001595478">
    <property type="component" value="Unassembled WGS sequence"/>
</dbReference>
<proteinExistence type="predicted"/>
<evidence type="ECO:0000256" key="1">
    <source>
        <dbReference type="SAM" id="Phobius"/>
    </source>
</evidence>
<evidence type="ECO:0000313" key="2">
    <source>
        <dbReference type="EMBL" id="MFC3122136.1"/>
    </source>
</evidence>
<gene>
    <name evidence="2" type="primary">pilV</name>
    <name evidence="2" type="ORF">ACFOHL_10920</name>
</gene>